<dbReference type="Pfam" id="PF19893">
    <property type="entry name" value="DUF6366"/>
    <property type="match status" value="1"/>
</dbReference>
<reference evidence="3 4" key="1">
    <citation type="submission" date="2019-07" db="EMBL/GenBank/DDBJ databases">
        <title>Salinicoccus cyprini sp. nov., isolated from gastro-intestinal tract of mirror carp, Cyprinus carpio var. specularis, collected from Gobind Sagar Reservoir, Himachal Pradesh, India.</title>
        <authorList>
            <person name="Talwar C."/>
            <person name="Singh A.K."/>
            <person name="Lal R."/>
            <person name="Negi R.K."/>
        </authorList>
    </citation>
    <scope>NUCLEOTIDE SEQUENCE [LARGE SCALE GENOMIC DNA]</scope>
    <source>
        <strain evidence="3 4">CT19</strain>
    </source>
</reference>
<accession>A0A558AUU6</accession>
<sequence>MNNDGETPEQRRERLRQDELKNNSGGNLRDASGRAGGGSLTDLTGGLGSKGLGILILIIMIVAAIGFLIFN</sequence>
<evidence type="ECO:0000313" key="3">
    <source>
        <dbReference type="EMBL" id="TVT28025.1"/>
    </source>
</evidence>
<evidence type="ECO:0000313" key="4">
    <source>
        <dbReference type="Proteomes" id="UP000315103"/>
    </source>
</evidence>
<proteinExistence type="predicted"/>
<gene>
    <name evidence="3" type="ORF">FO441_06310</name>
</gene>
<comment type="caution">
    <text evidence="3">The sequence shown here is derived from an EMBL/GenBank/DDBJ whole genome shotgun (WGS) entry which is preliminary data.</text>
</comment>
<keyword evidence="4" id="KW-1185">Reference proteome</keyword>
<evidence type="ECO:0000256" key="1">
    <source>
        <dbReference type="SAM" id="MobiDB-lite"/>
    </source>
</evidence>
<keyword evidence="2" id="KW-0472">Membrane</keyword>
<dbReference type="EMBL" id="VMSJ01000002">
    <property type="protein sequence ID" value="TVT28025.1"/>
    <property type="molecule type" value="Genomic_DNA"/>
</dbReference>
<dbReference type="InterPro" id="IPR045946">
    <property type="entry name" value="DUF6366"/>
</dbReference>
<dbReference type="AlphaFoldDB" id="A0A558AUU6"/>
<dbReference type="RefSeq" id="WP_145287438.1">
    <property type="nucleotide sequence ID" value="NZ_VMSJ01000002.1"/>
</dbReference>
<keyword evidence="2" id="KW-1133">Transmembrane helix</keyword>
<name>A0A558AUU6_9STAP</name>
<protein>
    <submittedName>
        <fullName evidence="3">Uncharacterized protein</fullName>
    </submittedName>
</protein>
<feature type="region of interest" description="Disordered" evidence="1">
    <location>
        <begin position="1"/>
        <end position="36"/>
    </location>
</feature>
<feature type="transmembrane region" description="Helical" evidence="2">
    <location>
        <begin position="51"/>
        <end position="70"/>
    </location>
</feature>
<organism evidence="3 4">
    <name type="scientific">Salinicoccus cyprini</name>
    <dbReference type="NCBI Taxonomy" id="2493691"/>
    <lineage>
        <taxon>Bacteria</taxon>
        <taxon>Bacillati</taxon>
        <taxon>Bacillota</taxon>
        <taxon>Bacilli</taxon>
        <taxon>Bacillales</taxon>
        <taxon>Staphylococcaceae</taxon>
        <taxon>Salinicoccus</taxon>
    </lineage>
</organism>
<feature type="compositionally biased region" description="Basic and acidic residues" evidence="1">
    <location>
        <begin position="8"/>
        <end position="21"/>
    </location>
</feature>
<keyword evidence="2" id="KW-0812">Transmembrane</keyword>
<evidence type="ECO:0000256" key="2">
    <source>
        <dbReference type="SAM" id="Phobius"/>
    </source>
</evidence>
<dbReference type="Proteomes" id="UP000315103">
    <property type="component" value="Unassembled WGS sequence"/>
</dbReference>